<evidence type="ECO:0000256" key="6">
    <source>
        <dbReference type="ARBA" id="ARBA00022771"/>
    </source>
</evidence>
<evidence type="ECO:0000256" key="5">
    <source>
        <dbReference type="ARBA" id="ARBA00022737"/>
    </source>
</evidence>
<keyword evidence="17" id="KW-1185">Reference proteome</keyword>
<evidence type="ECO:0000313" key="17">
    <source>
        <dbReference type="Proteomes" id="UP000000673"/>
    </source>
</evidence>
<keyword evidence="8 13" id="KW-1133">Transmembrane helix</keyword>
<dbReference type="eggNOG" id="KOG1721">
    <property type="taxonomic scope" value="Eukaryota"/>
</dbReference>
<dbReference type="AlphaFoldDB" id="W5JFG1"/>
<dbReference type="GO" id="GO:0005634">
    <property type="term" value="C:nucleus"/>
    <property type="evidence" value="ECO:0007669"/>
    <property type="project" value="UniProtKB-SubCell"/>
</dbReference>
<feature type="region of interest" description="Disordered" evidence="12">
    <location>
        <begin position="441"/>
        <end position="475"/>
    </location>
</feature>
<evidence type="ECO:0000256" key="11">
    <source>
        <dbReference type="PROSITE-ProRule" id="PRU00042"/>
    </source>
</evidence>
<reference evidence="15" key="2">
    <citation type="submission" date="2010-05" db="EMBL/GenBank/DDBJ databases">
        <authorList>
            <person name="Almeida L.G."/>
            <person name="Nicolas M.F."/>
            <person name="Souza R.C."/>
            <person name="Vasconcelos A.T.R."/>
        </authorList>
    </citation>
    <scope>NUCLEOTIDE SEQUENCE</scope>
</reference>
<feature type="compositionally biased region" description="Basic and acidic residues" evidence="12">
    <location>
        <begin position="441"/>
        <end position="452"/>
    </location>
</feature>
<comment type="subcellular location">
    <subcellularLocation>
        <location evidence="2">Membrane</location>
        <topology evidence="2">Multi-pass membrane protein</topology>
    </subcellularLocation>
    <subcellularLocation>
        <location evidence="1">Nucleus</location>
    </subcellularLocation>
</comment>
<dbReference type="EMBL" id="ADMH02001645">
    <property type="protein sequence ID" value="ETN61620.1"/>
    <property type="molecule type" value="Genomic_DNA"/>
</dbReference>
<keyword evidence="4" id="KW-0479">Metal-binding</keyword>
<evidence type="ECO:0000256" key="8">
    <source>
        <dbReference type="ARBA" id="ARBA00022989"/>
    </source>
</evidence>
<organism evidence="15">
    <name type="scientific">Anopheles darlingi</name>
    <name type="common">Mosquito</name>
    <dbReference type="NCBI Taxonomy" id="43151"/>
    <lineage>
        <taxon>Eukaryota</taxon>
        <taxon>Metazoa</taxon>
        <taxon>Ecdysozoa</taxon>
        <taxon>Arthropoda</taxon>
        <taxon>Hexapoda</taxon>
        <taxon>Insecta</taxon>
        <taxon>Pterygota</taxon>
        <taxon>Neoptera</taxon>
        <taxon>Endopterygota</taxon>
        <taxon>Diptera</taxon>
        <taxon>Nematocera</taxon>
        <taxon>Culicoidea</taxon>
        <taxon>Culicidae</taxon>
        <taxon>Anophelinae</taxon>
        <taxon>Anopheles</taxon>
    </lineage>
</organism>
<dbReference type="HOGENOM" id="CLU_306795_0_0_1"/>
<feature type="transmembrane region" description="Helical" evidence="13">
    <location>
        <begin position="151"/>
        <end position="171"/>
    </location>
</feature>
<evidence type="ECO:0000256" key="3">
    <source>
        <dbReference type="ARBA" id="ARBA00022692"/>
    </source>
</evidence>
<dbReference type="VEuPathDB" id="VectorBase:ADAR2_008120"/>
<keyword evidence="10" id="KW-0539">Nucleus</keyword>
<dbReference type="Proteomes" id="UP000000673">
    <property type="component" value="Unassembled WGS sequence"/>
</dbReference>
<dbReference type="VEuPathDB" id="VectorBase:ADAC006713"/>
<evidence type="ECO:0000313" key="16">
    <source>
        <dbReference type="EnsemblMetazoa" id="ADAC006713-PA"/>
    </source>
</evidence>
<dbReference type="PROSITE" id="PS00028">
    <property type="entry name" value="ZINC_FINGER_C2H2_1"/>
    <property type="match status" value="7"/>
</dbReference>
<reference evidence="15 17" key="1">
    <citation type="journal article" date="2010" name="BMC Genomics">
        <title>Combination of measures distinguishes pre-miRNAs from other stem-loops in the genome of the newly sequenced Anopheles darlingi.</title>
        <authorList>
            <person name="Mendes N.D."/>
            <person name="Freitas A.T."/>
            <person name="Vasconcelos A.T."/>
            <person name="Sagot M.F."/>
        </authorList>
    </citation>
    <scope>NUCLEOTIDE SEQUENCE</scope>
</reference>
<sequence length="965" mass="109893">MRSYYSEADFYDYDPRNDIDPLCCCEFFDRNNERNHLLLVCCSCCCSSSKAGSKEQTAETVSSSPASNRSRTDRRTPGSSMLLTFQDRLRIPWRGGAKQITLDNVLPIVTLLSLQLLAAINFYCCLFVFALMPLLLLYLKRFLGKVLPKTKFFTLWLFWSGLYLITLFELMVPLLEILPQENVAFVMLMSLSFLCLFKAKRRAVLGQVASGFKDGANERDIAGAVDSCKNGSDSQTAVLISDRDDSDDGGSVGSHGTEGNRLACQLCRKYVPPRTYHCKVCSSCILKQDHHNVWLNCCIGKANHRLYVAGCLFTLLTLLLFANLALTAVCHPVPIFTVYGVIVMMPDDCTDIFFQYDIALCFTGSIYALLMALFIAISLLKQDETVELFPMPTDEQLCSYHLVISKIVAMLDSCVPKVLAGSGGSLLDVLHEPETRTIHIRYGDGDINKQEEPSLEQTEDKEEEWLQDDDDADDEELCEDVDQRVAEEVMEEILDGKLAMSPVEDDLLNYGSPDATDDGSATFVTEFASPDDNDTEEVMITEEIIVESPEPPLIASPPKYKCQYVGCPHTFQLAKQYASHQEKVHPWLIESKIELQCKYFSCEVRSDDIQQLHIHHAQHRTKEKSAKCQKPSDKTLKPIRGRCCEYCDTILEPNVHIYSQHCLSEHDRSPYACPLCDSLFPLQSHLDQHLRMLHSQEQLEHVLNQRLWRKFTIADQQLAECRFCYRVICDRTCAVHAIRHRKEMAQSCDRCGEAHPSAYCTLSKPVYGSSWVKKRCPECHRSVSTKNFKEHMATHTSERNFPCTVCKKTFKVRRNATRHIQNHINASNRKRRCYDCGRVCENDGTLVDHYLAEHPELHPYRCPICEAGFHEKQLLAEHCHAHTDAERQMVAVKNPVVSYAVEEARIFECTLCRRVFTTKRATIAHTIVHTDRPHICGLCNASFRASSELTDHTKDMHQYYSDRER</sequence>
<feature type="compositionally biased region" description="Polar residues" evidence="12">
    <location>
        <begin position="58"/>
        <end position="69"/>
    </location>
</feature>
<dbReference type="InterPro" id="IPR001594">
    <property type="entry name" value="Palmitoyltrfase_DHHC"/>
</dbReference>
<feature type="domain" description="C2H2-type" evidence="14">
    <location>
        <begin position="860"/>
        <end position="887"/>
    </location>
</feature>
<dbReference type="SMART" id="SM00355">
    <property type="entry name" value="ZnF_C2H2"/>
    <property type="match status" value="9"/>
</dbReference>
<evidence type="ECO:0000256" key="4">
    <source>
        <dbReference type="ARBA" id="ARBA00022723"/>
    </source>
</evidence>
<keyword evidence="3 13" id="KW-0812">Transmembrane</keyword>
<dbReference type="PROSITE" id="PS50216">
    <property type="entry name" value="DHHC"/>
    <property type="match status" value="1"/>
</dbReference>
<accession>W5JFG1</accession>
<evidence type="ECO:0000256" key="9">
    <source>
        <dbReference type="ARBA" id="ARBA00023136"/>
    </source>
</evidence>
<feature type="domain" description="C2H2-type" evidence="14">
    <location>
        <begin position="671"/>
        <end position="699"/>
    </location>
</feature>
<dbReference type="PANTHER" id="PTHR24406">
    <property type="entry name" value="TRANSCRIPTIONAL REPRESSOR CTCFL-RELATED"/>
    <property type="match status" value="1"/>
</dbReference>
<feature type="domain" description="C2H2-type" evidence="14">
    <location>
        <begin position="907"/>
        <end position="934"/>
    </location>
</feature>
<evidence type="ECO:0000256" key="1">
    <source>
        <dbReference type="ARBA" id="ARBA00004123"/>
    </source>
</evidence>
<evidence type="ECO:0000256" key="10">
    <source>
        <dbReference type="ARBA" id="ARBA00023242"/>
    </source>
</evidence>
<dbReference type="GO" id="GO:0016020">
    <property type="term" value="C:membrane"/>
    <property type="evidence" value="ECO:0007669"/>
    <property type="project" value="UniProtKB-SubCell"/>
</dbReference>
<dbReference type="GO" id="GO:0008270">
    <property type="term" value="F:zinc ion binding"/>
    <property type="evidence" value="ECO:0007669"/>
    <property type="project" value="UniProtKB-KW"/>
</dbReference>
<dbReference type="EnsemblMetazoa" id="ADAC006713-RA">
    <property type="protein sequence ID" value="ADAC006713-PA"/>
    <property type="gene ID" value="ADAC006713"/>
</dbReference>
<evidence type="ECO:0000256" key="2">
    <source>
        <dbReference type="ARBA" id="ARBA00004141"/>
    </source>
</evidence>
<feature type="transmembrane region" description="Helical" evidence="13">
    <location>
        <begin position="116"/>
        <end position="139"/>
    </location>
</feature>
<dbReference type="SUPFAM" id="SSF57667">
    <property type="entry name" value="beta-beta-alpha zinc fingers"/>
    <property type="match status" value="4"/>
</dbReference>
<name>W5JFG1_ANODA</name>
<feature type="transmembrane region" description="Helical" evidence="13">
    <location>
        <begin position="306"/>
        <end position="325"/>
    </location>
</feature>
<keyword evidence="6 11" id="KW-0863">Zinc-finger</keyword>
<feature type="transmembrane region" description="Helical" evidence="13">
    <location>
        <begin position="177"/>
        <end position="197"/>
    </location>
</feature>
<dbReference type="Pfam" id="PF01529">
    <property type="entry name" value="DHHC"/>
    <property type="match status" value="1"/>
</dbReference>
<keyword evidence="5" id="KW-0677">Repeat</keyword>
<protein>
    <recommendedName>
        <fullName evidence="14">C2H2-type domain-containing protein</fullName>
    </recommendedName>
</protein>
<dbReference type="Gene3D" id="3.30.160.60">
    <property type="entry name" value="Classic Zinc Finger"/>
    <property type="match status" value="4"/>
</dbReference>
<evidence type="ECO:0000313" key="15">
    <source>
        <dbReference type="EMBL" id="ETN61620.1"/>
    </source>
</evidence>
<feature type="transmembrane region" description="Helical" evidence="13">
    <location>
        <begin position="358"/>
        <end position="380"/>
    </location>
</feature>
<dbReference type="eggNOG" id="KOG1311">
    <property type="taxonomic scope" value="Eukaryota"/>
</dbReference>
<dbReference type="VEuPathDB" id="VectorBase:ADAR2_004064"/>
<dbReference type="STRING" id="43151.W5JFG1"/>
<feature type="domain" description="C2H2-type" evidence="14">
    <location>
        <begin position="934"/>
        <end position="957"/>
    </location>
</feature>
<dbReference type="GO" id="GO:0016409">
    <property type="term" value="F:palmitoyltransferase activity"/>
    <property type="evidence" value="ECO:0007669"/>
    <property type="project" value="InterPro"/>
</dbReference>
<evidence type="ECO:0000256" key="7">
    <source>
        <dbReference type="ARBA" id="ARBA00022833"/>
    </source>
</evidence>
<keyword evidence="9 13" id="KW-0472">Membrane</keyword>
<dbReference type="InterPro" id="IPR050888">
    <property type="entry name" value="ZnF_C2H2-type_TF"/>
</dbReference>
<dbReference type="InterPro" id="IPR013087">
    <property type="entry name" value="Znf_C2H2_type"/>
</dbReference>
<evidence type="ECO:0000259" key="14">
    <source>
        <dbReference type="PROSITE" id="PS50157"/>
    </source>
</evidence>
<reference evidence="15" key="3">
    <citation type="journal article" date="2013" name="Nucleic Acids Res.">
        <title>The genome of Anopheles darlingi, the main neotropical malaria vector.</title>
        <authorList>
            <person name="Marinotti O."/>
            <person name="Cerqueira G.C."/>
            <person name="de Almeida L.G."/>
            <person name="Ferro M.I."/>
            <person name="Loreto E.L."/>
            <person name="Zaha A."/>
            <person name="Teixeira S.M."/>
            <person name="Wespiser A.R."/>
            <person name="Almeida E Silva A."/>
            <person name="Schlindwein A.D."/>
            <person name="Pacheco A.C."/>
            <person name="Silva A.L."/>
            <person name="Graveley B.R."/>
            <person name="Walenz B.P."/>
            <person name="Lima Bde A."/>
            <person name="Ribeiro C.A."/>
            <person name="Nunes-Silva C.G."/>
            <person name="de Carvalho C.R."/>
            <person name="Soares C.M."/>
            <person name="de Menezes C.B."/>
            <person name="Matiolli C."/>
            <person name="Caffrey D."/>
            <person name="Araujo D.A."/>
            <person name="de Oliveira D.M."/>
            <person name="Golenbock D."/>
            <person name="Grisard E.C."/>
            <person name="Fantinatti-Garboggini F."/>
            <person name="de Carvalho F.M."/>
            <person name="Barcellos F.G."/>
            <person name="Prosdocimi F."/>
            <person name="May G."/>
            <person name="Azevedo Junior G.M."/>
            <person name="Guimaraes G.M."/>
            <person name="Goldman G.H."/>
            <person name="Padilha I.Q."/>
            <person name="Batista Jda S."/>
            <person name="Ferro J.A."/>
            <person name="Ribeiro J.M."/>
            <person name="Fietto J.L."/>
            <person name="Dabbas K.M."/>
            <person name="Cerdeira L."/>
            <person name="Agnez-Lima L.F."/>
            <person name="Brocchi M."/>
            <person name="de Carvalho M.O."/>
            <person name="Teixeira Mde M."/>
            <person name="Diniz Maia Mde M."/>
            <person name="Goldman M.H."/>
            <person name="Cruz Schneider M.P."/>
            <person name="Felipe M.S."/>
            <person name="Hungria M."/>
            <person name="Nicolas M.F."/>
            <person name="Pereira M."/>
            <person name="Montes M.A."/>
            <person name="Cantao M.E."/>
            <person name="Vincentz M."/>
            <person name="Rafael M.S."/>
            <person name="Silverman N."/>
            <person name="Stoco P.H."/>
            <person name="Souza R.C."/>
            <person name="Vicentini R."/>
            <person name="Gazzinelli R.T."/>
            <person name="Neves Rde O."/>
            <person name="Silva R."/>
            <person name="Astolfi-Filho S."/>
            <person name="Maciel T.E."/>
            <person name="Urmenyi T.P."/>
            <person name="Tadei W.P."/>
            <person name="Camargo E.P."/>
            <person name="de Vasconcelos A.T."/>
        </authorList>
    </citation>
    <scope>NUCLEOTIDE SEQUENCE</scope>
</reference>
<evidence type="ECO:0000256" key="12">
    <source>
        <dbReference type="SAM" id="MobiDB-lite"/>
    </source>
</evidence>
<gene>
    <name evidence="15" type="ORF">AND_006713</name>
</gene>
<proteinExistence type="predicted"/>
<feature type="transmembrane region" description="Helical" evidence="13">
    <location>
        <begin position="331"/>
        <end position="346"/>
    </location>
</feature>
<reference evidence="16" key="4">
    <citation type="submission" date="2015-06" db="UniProtKB">
        <authorList>
            <consortium name="EnsemblMetazoa"/>
        </authorList>
    </citation>
    <scope>IDENTIFICATION</scope>
</reference>
<feature type="region of interest" description="Disordered" evidence="12">
    <location>
        <begin position="57"/>
        <end position="78"/>
    </location>
</feature>
<feature type="compositionally biased region" description="Acidic residues" evidence="12">
    <location>
        <begin position="453"/>
        <end position="475"/>
    </location>
</feature>
<dbReference type="PROSITE" id="PS50157">
    <property type="entry name" value="ZINC_FINGER_C2H2_2"/>
    <property type="match status" value="5"/>
</dbReference>
<feature type="domain" description="C2H2-type" evidence="14">
    <location>
        <begin position="801"/>
        <end position="828"/>
    </location>
</feature>
<dbReference type="InterPro" id="IPR036236">
    <property type="entry name" value="Znf_C2H2_sf"/>
</dbReference>
<keyword evidence="7" id="KW-0862">Zinc</keyword>
<evidence type="ECO:0000256" key="13">
    <source>
        <dbReference type="SAM" id="Phobius"/>
    </source>
</evidence>